<evidence type="ECO:0000256" key="7">
    <source>
        <dbReference type="PIRNR" id="PIRNR038120"/>
    </source>
</evidence>
<keyword evidence="5 7" id="KW-0378">Hydrolase</keyword>
<comment type="catalytic activity">
    <reaction evidence="1 7 10 11">
        <text>Thiol-dependent hydrolysis of ester, thioester, amide, peptide and isopeptide bonds formed by the C-terminal Gly of ubiquitin (a 76-residue protein attached to proteins as an intracellular targeting signal).</text>
        <dbReference type="EC" id="3.4.19.12"/>
    </reaction>
</comment>
<reference evidence="13" key="1">
    <citation type="submission" date="2020-05" db="EMBL/GenBank/DDBJ databases">
        <title>Mycena genomes resolve the evolution of fungal bioluminescence.</title>
        <authorList>
            <person name="Tsai I.J."/>
        </authorList>
    </citation>
    <scope>NUCLEOTIDE SEQUENCE</scope>
    <source>
        <strain evidence="13">CCC161011</strain>
    </source>
</reference>
<dbReference type="PANTHER" id="PTHR10589:SF16">
    <property type="entry name" value="UBIQUITIN CARBOXYL-TERMINAL HYDROLASE ISOZYME L5"/>
    <property type="match status" value="1"/>
</dbReference>
<dbReference type="Pfam" id="PF01088">
    <property type="entry name" value="Peptidase_C12"/>
    <property type="match status" value="1"/>
</dbReference>
<dbReference type="InterPro" id="IPR017390">
    <property type="entry name" value="Ubiquitinyl_hydrolase_UCH37"/>
</dbReference>
<organism evidence="13 14">
    <name type="scientific">Mycena venus</name>
    <dbReference type="NCBI Taxonomy" id="2733690"/>
    <lineage>
        <taxon>Eukaryota</taxon>
        <taxon>Fungi</taxon>
        <taxon>Dikarya</taxon>
        <taxon>Basidiomycota</taxon>
        <taxon>Agaricomycotina</taxon>
        <taxon>Agaricomycetes</taxon>
        <taxon>Agaricomycetidae</taxon>
        <taxon>Agaricales</taxon>
        <taxon>Marasmiineae</taxon>
        <taxon>Mycenaceae</taxon>
        <taxon>Mycena</taxon>
    </lineage>
</organism>
<evidence type="ECO:0000256" key="8">
    <source>
        <dbReference type="PIRSR" id="PIRSR038120-1"/>
    </source>
</evidence>
<keyword evidence="6 7" id="KW-0788">Thiol protease</keyword>
<dbReference type="Proteomes" id="UP000620124">
    <property type="component" value="Unassembled WGS sequence"/>
</dbReference>
<evidence type="ECO:0000259" key="12">
    <source>
        <dbReference type="PROSITE" id="PS52048"/>
    </source>
</evidence>
<dbReference type="InterPro" id="IPR038765">
    <property type="entry name" value="Papain-like_cys_pep_sf"/>
</dbReference>
<dbReference type="GO" id="GO:0016579">
    <property type="term" value="P:protein deubiquitination"/>
    <property type="evidence" value="ECO:0007669"/>
    <property type="project" value="InterPro"/>
</dbReference>
<evidence type="ECO:0000256" key="6">
    <source>
        <dbReference type="ARBA" id="ARBA00022807"/>
    </source>
</evidence>
<evidence type="ECO:0000256" key="1">
    <source>
        <dbReference type="ARBA" id="ARBA00000707"/>
    </source>
</evidence>
<keyword evidence="4 7" id="KW-0833">Ubl conjugation pathway</keyword>
<gene>
    <name evidence="13" type="ORF">MVEN_00557200</name>
</gene>
<dbReference type="GO" id="GO:0004843">
    <property type="term" value="F:cysteine-type deubiquitinase activity"/>
    <property type="evidence" value="ECO:0007669"/>
    <property type="project" value="UniProtKB-UniRule"/>
</dbReference>
<dbReference type="PANTHER" id="PTHR10589">
    <property type="entry name" value="UBIQUITIN CARBOXYL-TERMINAL HYDROLASE"/>
    <property type="match status" value="1"/>
</dbReference>
<feature type="active site" description="Proton donor" evidence="8 10">
    <location>
        <position position="169"/>
    </location>
</feature>
<comment type="caution">
    <text evidence="13">The sequence shown here is derived from an EMBL/GenBank/DDBJ whole genome shotgun (WGS) entry which is preliminary data.</text>
</comment>
<evidence type="ECO:0000256" key="9">
    <source>
        <dbReference type="PIRSR" id="PIRSR038120-2"/>
    </source>
</evidence>
<dbReference type="GO" id="GO:0005737">
    <property type="term" value="C:cytoplasm"/>
    <property type="evidence" value="ECO:0007669"/>
    <property type="project" value="TreeGrafter"/>
</dbReference>
<evidence type="ECO:0000256" key="4">
    <source>
        <dbReference type="ARBA" id="ARBA00022786"/>
    </source>
</evidence>
<name>A0A8H6YN87_9AGAR</name>
<dbReference type="Gene3D" id="1.20.58.860">
    <property type="match status" value="1"/>
</dbReference>
<dbReference type="PRINTS" id="PR00707">
    <property type="entry name" value="UBCTHYDRLASE"/>
</dbReference>
<dbReference type="PROSITE" id="PS52048">
    <property type="entry name" value="UCH_DOMAIN"/>
    <property type="match status" value="1"/>
</dbReference>
<evidence type="ECO:0000256" key="10">
    <source>
        <dbReference type="PROSITE-ProRule" id="PRU01393"/>
    </source>
</evidence>
<dbReference type="OrthoDB" id="1924260at2759"/>
<keyword evidence="14" id="KW-1185">Reference proteome</keyword>
<evidence type="ECO:0000256" key="11">
    <source>
        <dbReference type="RuleBase" id="RU361215"/>
    </source>
</evidence>
<dbReference type="AlphaFoldDB" id="A0A8H6YN87"/>
<proteinExistence type="inferred from homology"/>
<sequence>MEGGQDDDSHGWNLTESDPGVFTELLKTLGVPLIVDDLYSLDSESLAALQPLHALIFLFKWIPTSGDAPSTTSGGQYDRDFPGFFAHQVVNNACATLAVLNALGNIPSLTTGPQLADLNAFTTGMDPQTRGMVITSADWLREAHNSLTPPNAISLDGLGLPKTSEDAYHFVVYLPAMGSLYELDGLKQFPVRHGSYEETGEGWVKKARETIEARIATYPAGALEFSLLALRDDPLPWLESQLNSLQTSGQHSEAAEIVVKISNENSKRARWAFENSLRRHNHVGLVHALVVALAKAGKLESAKESAKKVMKERIEARKAKGADMSDD</sequence>
<accession>A0A8H6YN87</accession>
<dbReference type="EC" id="3.4.19.12" evidence="7 11"/>
<feature type="domain" description="UCH catalytic" evidence="12">
    <location>
        <begin position="11"/>
        <end position="232"/>
    </location>
</feature>
<keyword evidence="3 7" id="KW-0645">Protease</keyword>
<evidence type="ECO:0000313" key="14">
    <source>
        <dbReference type="Proteomes" id="UP000620124"/>
    </source>
</evidence>
<dbReference type="Gene3D" id="3.40.532.10">
    <property type="entry name" value="Peptidase C12, ubiquitin carboxyl-terminal hydrolase"/>
    <property type="match status" value="1"/>
</dbReference>
<dbReference type="InterPro" id="IPR001578">
    <property type="entry name" value="Peptidase_C12_UCH"/>
</dbReference>
<feature type="site" description="Important for enzyme activity" evidence="9 10">
    <location>
        <position position="184"/>
    </location>
</feature>
<evidence type="ECO:0000256" key="5">
    <source>
        <dbReference type="ARBA" id="ARBA00022801"/>
    </source>
</evidence>
<dbReference type="Pfam" id="PF18031">
    <property type="entry name" value="UCH_C"/>
    <property type="match status" value="1"/>
</dbReference>
<dbReference type="EMBL" id="JACAZI010000004">
    <property type="protein sequence ID" value="KAF7362114.1"/>
    <property type="molecule type" value="Genomic_DNA"/>
</dbReference>
<dbReference type="InterPro" id="IPR041507">
    <property type="entry name" value="UCH_C"/>
</dbReference>
<evidence type="ECO:0000256" key="2">
    <source>
        <dbReference type="ARBA" id="ARBA00009326"/>
    </source>
</evidence>
<dbReference type="PIRSF" id="PIRSF038120">
    <property type="entry name" value="Ubiquitinyl_hydrolase_UCH37"/>
    <property type="match status" value="1"/>
</dbReference>
<feature type="site" description="Transition state stabilizer" evidence="10">
    <location>
        <position position="88"/>
    </location>
</feature>
<protein>
    <recommendedName>
        <fullName evidence="7 11">Ubiquitin carboxyl-terminal hydrolase</fullName>
        <ecNumber evidence="7 11">3.4.19.12</ecNumber>
    </recommendedName>
</protein>
<dbReference type="GO" id="GO:0006511">
    <property type="term" value="P:ubiquitin-dependent protein catabolic process"/>
    <property type="evidence" value="ECO:0007669"/>
    <property type="project" value="UniProtKB-UniRule"/>
</dbReference>
<evidence type="ECO:0000313" key="13">
    <source>
        <dbReference type="EMBL" id="KAF7362114.1"/>
    </source>
</evidence>
<dbReference type="InterPro" id="IPR036959">
    <property type="entry name" value="Peptidase_C12_UCH_sf"/>
</dbReference>
<feature type="active site" description="Nucleophile" evidence="8 10">
    <location>
        <position position="94"/>
    </location>
</feature>
<comment type="similarity">
    <text evidence="2 7 10 11">Belongs to the peptidase C12 family.</text>
</comment>
<dbReference type="SUPFAM" id="SSF54001">
    <property type="entry name" value="Cysteine proteinases"/>
    <property type="match status" value="1"/>
</dbReference>
<evidence type="ECO:0000256" key="3">
    <source>
        <dbReference type="ARBA" id="ARBA00022670"/>
    </source>
</evidence>